<dbReference type="EMBL" id="ML769857">
    <property type="protein sequence ID" value="KAE9386669.1"/>
    <property type="molecule type" value="Genomic_DNA"/>
</dbReference>
<dbReference type="Proteomes" id="UP000799118">
    <property type="component" value="Unassembled WGS sequence"/>
</dbReference>
<accession>A0A6A4GLM9</accession>
<gene>
    <name evidence="1" type="ORF">BT96DRAFT_1083478</name>
</gene>
<dbReference type="OrthoDB" id="3031270at2759"/>
<dbReference type="AlphaFoldDB" id="A0A6A4GLM9"/>
<sequence>MKVEGAKAGLGKVSLDGDHLRGRFPVYNCRTTMGMGKMKPLILRLVGDRAVIRMAQYQNCKLLTSFEVLTGTKCFLISGCFSLWAPRIYAEYVHVRDAIRSVLSSPKNSPTLGGNFISTIVFHG</sequence>
<evidence type="ECO:0000313" key="1">
    <source>
        <dbReference type="EMBL" id="KAE9386669.1"/>
    </source>
</evidence>
<organism evidence="1 2">
    <name type="scientific">Gymnopus androsaceus JB14</name>
    <dbReference type="NCBI Taxonomy" id="1447944"/>
    <lineage>
        <taxon>Eukaryota</taxon>
        <taxon>Fungi</taxon>
        <taxon>Dikarya</taxon>
        <taxon>Basidiomycota</taxon>
        <taxon>Agaricomycotina</taxon>
        <taxon>Agaricomycetes</taxon>
        <taxon>Agaricomycetidae</taxon>
        <taxon>Agaricales</taxon>
        <taxon>Marasmiineae</taxon>
        <taxon>Omphalotaceae</taxon>
        <taxon>Gymnopus</taxon>
    </lineage>
</organism>
<reference evidence="1" key="1">
    <citation type="journal article" date="2019" name="Environ. Microbiol.">
        <title>Fungal ecological strategies reflected in gene transcription - a case study of two litter decomposers.</title>
        <authorList>
            <person name="Barbi F."/>
            <person name="Kohler A."/>
            <person name="Barry K."/>
            <person name="Baskaran P."/>
            <person name="Daum C."/>
            <person name="Fauchery L."/>
            <person name="Ihrmark K."/>
            <person name="Kuo A."/>
            <person name="LaButti K."/>
            <person name="Lipzen A."/>
            <person name="Morin E."/>
            <person name="Grigoriev I.V."/>
            <person name="Henrissat B."/>
            <person name="Lindahl B."/>
            <person name="Martin F."/>
        </authorList>
    </citation>
    <scope>NUCLEOTIDE SEQUENCE</scope>
    <source>
        <strain evidence="1">JB14</strain>
    </source>
</reference>
<protein>
    <submittedName>
        <fullName evidence="1">Uncharacterized protein</fullName>
    </submittedName>
</protein>
<name>A0A6A4GLM9_9AGAR</name>
<proteinExistence type="predicted"/>
<evidence type="ECO:0000313" key="2">
    <source>
        <dbReference type="Proteomes" id="UP000799118"/>
    </source>
</evidence>
<keyword evidence="2" id="KW-1185">Reference proteome</keyword>